<keyword evidence="4" id="KW-0472">Membrane</keyword>
<keyword evidence="2" id="KW-0378">Hydrolase</keyword>
<dbReference type="GO" id="GO:0004252">
    <property type="term" value="F:serine-type endopeptidase activity"/>
    <property type="evidence" value="ECO:0007669"/>
    <property type="project" value="InterPro"/>
</dbReference>
<evidence type="ECO:0000256" key="2">
    <source>
        <dbReference type="ARBA" id="ARBA00022801"/>
    </source>
</evidence>
<sequence>MTDGWNWQQPRPPADPARPQPPEPAAGPAPTAGAEVADSPSTWPSYAAEPTDTAGTGVRGLGEPSAAVPDFAQPQLPPPTEPYAASPPPFEPHPGPPPFGAVPSAPPAWTQPTDPRVPAYGRPAPYGPPGAAVHGQAAQPGPAAFGPPPGAPWGPPAYGTPAQARPASAAQDDSPWWSDALADPWRDPYAPSAVVVPAPSAPAGAAPEPVEDPDRVQRRGMTPVLLVCLLTALLAGGLGGTLGYVFALRGGLGGGASLGAPPQEGPDLAQRPPDSLAGVAERVLPSVVTVRVGGAVGSGFVVSAEGYVVTNDHVVEGASGAASVSFSDGSTASAAIVGHDPESDVAVIKVSKTGLKPVELGDSDQIAVGDPVLAIGSPLALANTVTAGIVSALDRTIQAGEPGGQVRYYAAIQTDAAVNQGNSGGPLVDGAGRVIGVNSVIRSLSADSEEAGNIGLAFAIPINQAERVAKEIIDTGKARRTVFGAQVGNQTTRNPGGGVRLQSVQAGGPAATAGLKSGDVVTRIDGRVLEEGTDLIALVRKYPPGAVVAVEYRRGTAAERTSVTLAADAK</sequence>
<feature type="region of interest" description="Disordered" evidence="3">
    <location>
        <begin position="1"/>
        <end position="174"/>
    </location>
</feature>
<dbReference type="Pfam" id="PF13180">
    <property type="entry name" value="PDZ_2"/>
    <property type="match status" value="1"/>
</dbReference>
<evidence type="ECO:0000256" key="3">
    <source>
        <dbReference type="SAM" id="MobiDB-lite"/>
    </source>
</evidence>
<feature type="compositionally biased region" description="Low complexity" evidence="3">
    <location>
        <begin position="118"/>
        <end position="144"/>
    </location>
</feature>
<gene>
    <name evidence="6" type="ORF">Sya03_00840</name>
</gene>
<keyword evidence="1" id="KW-0645">Protease</keyword>
<keyword evidence="4" id="KW-1133">Transmembrane helix</keyword>
<dbReference type="SUPFAM" id="SSF50494">
    <property type="entry name" value="Trypsin-like serine proteases"/>
    <property type="match status" value="1"/>
</dbReference>
<dbReference type="PRINTS" id="PR00834">
    <property type="entry name" value="PROTEASES2C"/>
</dbReference>
<dbReference type="PANTHER" id="PTHR43343:SF3">
    <property type="entry name" value="PROTEASE DO-LIKE 8, CHLOROPLASTIC"/>
    <property type="match status" value="1"/>
</dbReference>
<organism evidence="6 7">
    <name type="scientific">Spirilliplanes yamanashiensis</name>
    <dbReference type="NCBI Taxonomy" id="42233"/>
    <lineage>
        <taxon>Bacteria</taxon>
        <taxon>Bacillati</taxon>
        <taxon>Actinomycetota</taxon>
        <taxon>Actinomycetes</taxon>
        <taxon>Micromonosporales</taxon>
        <taxon>Micromonosporaceae</taxon>
        <taxon>Spirilliplanes</taxon>
    </lineage>
</organism>
<feature type="compositionally biased region" description="Pro residues" evidence="3">
    <location>
        <begin position="75"/>
        <end position="106"/>
    </location>
</feature>
<feature type="domain" description="PDZ" evidence="5">
    <location>
        <begin position="472"/>
        <end position="530"/>
    </location>
</feature>
<feature type="compositionally biased region" description="Pro residues" evidence="3">
    <location>
        <begin position="145"/>
        <end position="155"/>
    </location>
</feature>
<dbReference type="PROSITE" id="PS50106">
    <property type="entry name" value="PDZ"/>
    <property type="match status" value="1"/>
</dbReference>
<evidence type="ECO:0000313" key="7">
    <source>
        <dbReference type="Proteomes" id="UP000652013"/>
    </source>
</evidence>
<dbReference type="Gene3D" id="2.30.42.10">
    <property type="match status" value="1"/>
</dbReference>
<evidence type="ECO:0000259" key="5">
    <source>
        <dbReference type="PROSITE" id="PS50106"/>
    </source>
</evidence>
<feature type="compositionally biased region" description="Pro residues" evidence="3">
    <location>
        <begin position="10"/>
        <end position="27"/>
    </location>
</feature>
<keyword evidence="4" id="KW-0812">Transmembrane</keyword>
<keyword evidence="7" id="KW-1185">Reference proteome</keyword>
<evidence type="ECO:0000256" key="1">
    <source>
        <dbReference type="ARBA" id="ARBA00022670"/>
    </source>
</evidence>
<accession>A0A8J4DFK8</accession>
<dbReference type="AlphaFoldDB" id="A0A8J4DFK8"/>
<dbReference type="PANTHER" id="PTHR43343">
    <property type="entry name" value="PEPTIDASE S12"/>
    <property type="match status" value="1"/>
</dbReference>
<evidence type="ECO:0000313" key="6">
    <source>
        <dbReference type="EMBL" id="GIJ00732.1"/>
    </source>
</evidence>
<dbReference type="GO" id="GO:0006508">
    <property type="term" value="P:proteolysis"/>
    <property type="evidence" value="ECO:0007669"/>
    <property type="project" value="UniProtKB-KW"/>
</dbReference>
<evidence type="ECO:0000256" key="4">
    <source>
        <dbReference type="SAM" id="Phobius"/>
    </source>
</evidence>
<dbReference type="InterPro" id="IPR051201">
    <property type="entry name" value="Chloro_Bact_Ser_Proteases"/>
</dbReference>
<feature type="transmembrane region" description="Helical" evidence="4">
    <location>
        <begin position="224"/>
        <end position="247"/>
    </location>
</feature>
<dbReference type="InterPro" id="IPR036034">
    <property type="entry name" value="PDZ_sf"/>
</dbReference>
<reference evidence="6" key="1">
    <citation type="submission" date="2021-01" db="EMBL/GenBank/DDBJ databases">
        <title>Whole genome shotgun sequence of Spirilliplanes yamanashiensis NBRC 15828.</title>
        <authorList>
            <person name="Komaki H."/>
            <person name="Tamura T."/>
        </authorList>
    </citation>
    <scope>NUCLEOTIDE SEQUENCE</scope>
    <source>
        <strain evidence="6">NBRC 15828</strain>
    </source>
</reference>
<dbReference type="InterPro" id="IPR001940">
    <property type="entry name" value="Peptidase_S1C"/>
</dbReference>
<dbReference type="EMBL" id="BOOY01000001">
    <property type="protein sequence ID" value="GIJ00732.1"/>
    <property type="molecule type" value="Genomic_DNA"/>
</dbReference>
<comment type="caution">
    <text evidence="6">The sequence shown here is derived from an EMBL/GenBank/DDBJ whole genome shotgun (WGS) entry which is preliminary data.</text>
</comment>
<protein>
    <recommendedName>
        <fullName evidence="5">PDZ domain-containing protein</fullName>
    </recommendedName>
</protein>
<name>A0A8J4DFK8_9ACTN</name>
<dbReference type="Gene3D" id="2.40.10.120">
    <property type="match status" value="1"/>
</dbReference>
<proteinExistence type="predicted"/>
<dbReference type="InterPro" id="IPR009003">
    <property type="entry name" value="Peptidase_S1_PA"/>
</dbReference>
<dbReference type="SUPFAM" id="SSF50156">
    <property type="entry name" value="PDZ domain-like"/>
    <property type="match status" value="1"/>
</dbReference>
<dbReference type="Proteomes" id="UP000652013">
    <property type="component" value="Unassembled WGS sequence"/>
</dbReference>
<dbReference type="Pfam" id="PF13365">
    <property type="entry name" value="Trypsin_2"/>
    <property type="match status" value="1"/>
</dbReference>
<dbReference type="SMART" id="SM00228">
    <property type="entry name" value="PDZ"/>
    <property type="match status" value="1"/>
</dbReference>
<dbReference type="InterPro" id="IPR001478">
    <property type="entry name" value="PDZ"/>
</dbReference>